<dbReference type="Pfam" id="PF00008">
    <property type="entry name" value="EGF"/>
    <property type="match status" value="2"/>
</dbReference>
<feature type="domain" description="Sushi" evidence="13">
    <location>
        <begin position="2090"/>
        <end position="2154"/>
    </location>
</feature>
<proteinExistence type="predicted"/>
<dbReference type="InterPro" id="IPR001881">
    <property type="entry name" value="EGF-like_Ca-bd_dom"/>
</dbReference>
<feature type="chain" id="PRO_5001541000" evidence="9">
    <location>
        <begin position="25"/>
        <end position="2270"/>
    </location>
</feature>
<evidence type="ECO:0000313" key="15">
    <source>
        <dbReference type="EMBL" id="EZA54205.1"/>
    </source>
</evidence>
<feature type="disulfide bond" evidence="8">
    <location>
        <begin position="1765"/>
        <end position="1792"/>
    </location>
</feature>
<feature type="domain" description="Sushi" evidence="13">
    <location>
        <begin position="1669"/>
        <end position="1726"/>
    </location>
</feature>
<feature type="domain" description="VWFA" evidence="11">
    <location>
        <begin position="99"/>
        <end position="280"/>
    </location>
</feature>
<dbReference type="OMA" id="KVRNCLP"/>
<dbReference type="InterPro" id="IPR009030">
    <property type="entry name" value="Growth_fac_rcpt_cys_sf"/>
</dbReference>
<feature type="domain" description="Sushi" evidence="13">
    <location>
        <begin position="2155"/>
        <end position="2217"/>
    </location>
</feature>
<dbReference type="PANTHER" id="PTHR19325">
    <property type="entry name" value="COMPLEMENT COMPONENT-RELATED SUSHI DOMAIN-CONTAINING"/>
    <property type="match status" value="1"/>
</dbReference>
<dbReference type="PANTHER" id="PTHR19325:SF575">
    <property type="entry name" value="LOCOMOTION-RELATED PROTEIN HIKARU GENKI"/>
    <property type="match status" value="1"/>
</dbReference>
<gene>
    <name evidence="15" type="ORF">X777_06055</name>
</gene>
<dbReference type="FunFam" id="2.10.25.10:FF:000472">
    <property type="entry name" value="Uncharacterized protein, isoform A"/>
    <property type="match status" value="1"/>
</dbReference>
<dbReference type="SMART" id="SM00179">
    <property type="entry name" value="EGF_CA"/>
    <property type="match status" value="5"/>
</dbReference>
<dbReference type="Pfam" id="PF00092">
    <property type="entry name" value="VWA"/>
    <property type="match status" value="1"/>
</dbReference>
<dbReference type="CDD" id="cd00033">
    <property type="entry name" value="CCP"/>
    <property type="match status" value="11"/>
</dbReference>
<dbReference type="SUPFAM" id="SSF57196">
    <property type="entry name" value="EGF/Laminin"/>
    <property type="match status" value="5"/>
</dbReference>
<dbReference type="InterPro" id="IPR036465">
    <property type="entry name" value="vWFA_dom_sf"/>
</dbReference>
<feature type="domain" description="Sushi" evidence="13">
    <location>
        <begin position="1795"/>
        <end position="1881"/>
    </location>
</feature>
<feature type="domain" description="EGF-like" evidence="10">
    <location>
        <begin position="1201"/>
        <end position="1242"/>
    </location>
</feature>
<dbReference type="InterPro" id="IPR002035">
    <property type="entry name" value="VWF_A"/>
</dbReference>
<feature type="domain" description="Sushi" evidence="13">
    <location>
        <begin position="471"/>
        <end position="529"/>
    </location>
</feature>
<dbReference type="PROSITE" id="PS00010">
    <property type="entry name" value="ASX_HYDROXYL"/>
    <property type="match status" value="1"/>
</dbReference>
<dbReference type="FunFam" id="2.10.25.10:FF:000122">
    <property type="entry name" value="Protein crumbs homolog 2"/>
    <property type="match status" value="1"/>
</dbReference>
<dbReference type="Gene3D" id="2.10.25.10">
    <property type="entry name" value="Laminin"/>
    <property type="match status" value="5"/>
</dbReference>
<dbReference type="PROSITE" id="PS50923">
    <property type="entry name" value="SUSHI"/>
    <property type="match status" value="11"/>
</dbReference>
<evidence type="ECO:0000256" key="1">
    <source>
        <dbReference type="ARBA" id="ARBA00022536"/>
    </source>
</evidence>
<feature type="domain" description="Pentraxin (PTX)" evidence="14">
    <location>
        <begin position="1406"/>
        <end position="1605"/>
    </location>
</feature>
<dbReference type="InterPro" id="IPR035976">
    <property type="entry name" value="Sushi/SCR/CCP_sf"/>
</dbReference>
<dbReference type="SUPFAM" id="SSF53300">
    <property type="entry name" value="vWA-like"/>
    <property type="match status" value="1"/>
</dbReference>
<keyword evidence="5 7" id="KW-1015">Disulfide bond</keyword>
<dbReference type="Gene3D" id="2.60.120.200">
    <property type="match status" value="1"/>
</dbReference>
<keyword evidence="4" id="KW-0677">Repeat</keyword>
<evidence type="ECO:0000259" key="14">
    <source>
        <dbReference type="PROSITE" id="PS51828"/>
    </source>
</evidence>
<feature type="domain" description="EGF-like" evidence="10">
    <location>
        <begin position="1282"/>
        <end position="1315"/>
    </location>
</feature>
<feature type="disulfide bond" evidence="8">
    <location>
        <begin position="500"/>
        <end position="527"/>
    </location>
</feature>
<dbReference type="GO" id="GO:0032991">
    <property type="term" value="C:protein-containing complex"/>
    <property type="evidence" value="ECO:0007669"/>
    <property type="project" value="UniProtKB-ARBA"/>
</dbReference>
<feature type="domain" description="Sushi" evidence="13">
    <location>
        <begin position="1727"/>
        <end position="1794"/>
    </location>
</feature>
<feature type="disulfide bond" evidence="7">
    <location>
        <begin position="1232"/>
        <end position="1241"/>
    </location>
</feature>
<feature type="domain" description="Sushi" evidence="13">
    <location>
        <begin position="530"/>
        <end position="596"/>
    </location>
</feature>
<dbReference type="InterPro" id="IPR003410">
    <property type="entry name" value="HYR_dom"/>
</dbReference>
<dbReference type="PRINTS" id="PR00895">
    <property type="entry name" value="PENTAXIN"/>
</dbReference>
<feature type="domain" description="HYR" evidence="12">
    <location>
        <begin position="678"/>
        <end position="762"/>
    </location>
</feature>
<organism evidence="15 16">
    <name type="scientific">Ooceraea biroi</name>
    <name type="common">Clonal raider ant</name>
    <name type="synonym">Cerapachys biroi</name>
    <dbReference type="NCBI Taxonomy" id="2015173"/>
    <lineage>
        <taxon>Eukaryota</taxon>
        <taxon>Metazoa</taxon>
        <taxon>Ecdysozoa</taxon>
        <taxon>Arthropoda</taxon>
        <taxon>Hexapoda</taxon>
        <taxon>Insecta</taxon>
        <taxon>Pterygota</taxon>
        <taxon>Neoptera</taxon>
        <taxon>Endopterygota</taxon>
        <taxon>Hymenoptera</taxon>
        <taxon>Apocrita</taxon>
        <taxon>Aculeata</taxon>
        <taxon>Formicoidea</taxon>
        <taxon>Formicidae</taxon>
        <taxon>Dorylinae</taxon>
        <taxon>Ooceraea</taxon>
    </lineage>
</organism>
<feature type="disulfide bond" evidence="8">
    <location>
        <begin position="399"/>
        <end position="442"/>
    </location>
</feature>
<feature type="domain" description="Sushi" evidence="13">
    <location>
        <begin position="1882"/>
        <end position="1968"/>
    </location>
</feature>
<evidence type="ECO:0000313" key="16">
    <source>
        <dbReference type="Proteomes" id="UP000053097"/>
    </source>
</evidence>
<feature type="domain" description="EGF-like" evidence="10">
    <location>
        <begin position="1163"/>
        <end position="1199"/>
    </location>
</feature>
<feature type="disulfide bond" evidence="7">
    <location>
        <begin position="1388"/>
        <end position="1397"/>
    </location>
</feature>
<dbReference type="CDD" id="cd01450">
    <property type="entry name" value="vWFA_subfamily_ECM"/>
    <property type="match status" value="1"/>
</dbReference>
<feature type="disulfide bond" evidence="7">
    <location>
        <begin position="1270"/>
        <end position="1279"/>
    </location>
</feature>
<dbReference type="Proteomes" id="UP000053097">
    <property type="component" value="Unassembled WGS sequence"/>
</dbReference>
<dbReference type="InterPro" id="IPR013320">
    <property type="entry name" value="ConA-like_dom_sf"/>
</dbReference>
<dbReference type="SMART" id="SM00327">
    <property type="entry name" value="VWA"/>
    <property type="match status" value="1"/>
</dbReference>
<evidence type="ECO:0000259" key="11">
    <source>
        <dbReference type="PROSITE" id="PS50234"/>
    </source>
</evidence>
<dbReference type="PROSITE" id="PS50234">
    <property type="entry name" value="VWFA"/>
    <property type="match status" value="1"/>
</dbReference>
<dbReference type="Pfam" id="PF00354">
    <property type="entry name" value="Pentaxin"/>
    <property type="match status" value="1"/>
</dbReference>
<feature type="disulfide bond" evidence="8">
    <location>
        <begin position="2188"/>
        <end position="2215"/>
    </location>
</feature>
<keyword evidence="6" id="KW-0325">Glycoprotein</keyword>
<keyword evidence="2 8" id="KW-0768">Sushi</keyword>
<feature type="disulfide bond" evidence="8">
    <location>
        <begin position="1697"/>
        <end position="1724"/>
    </location>
</feature>
<dbReference type="Gene3D" id="2.10.50.10">
    <property type="entry name" value="Tumor Necrosis Factor Receptor, subunit A, domain 2"/>
    <property type="match status" value="3"/>
</dbReference>
<dbReference type="EMBL" id="KK107260">
    <property type="protein sequence ID" value="EZA54205.1"/>
    <property type="molecule type" value="Genomic_DNA"/>
</dbReference>
<evidence type="ECO:0000256" key="7">
    <source>
        <dbReference type="PROSITE-ProRule" id="PRU00076"/>
    </source>
</evidence>
<dbReference type="Gene3D" id="2.10.70.10">
    <property type="entry name" value="Complement Module, domain 1"/>
    <property type="match status" value="12"/>
</dbReference>
<feature type="domain" description="EGF-like" evidence="10">
    <location>
        <begin position="1318"/>
        <end position="1360"/>
    </location>
</feature>
<dbReference type="InterPro" id="IPR000436">
    <property type="entry name" value="Sushi_SCR_CCP_dom"/>
</dbReference>
<dbReference type="InterPro" id="IPR001759">
    <property type="entry name" value="PTX_dom"/>
</dbReference>
<keyword evidence="3 9" id="KW-0732">Signal</keyword>
<evidence type="ECO:0000256" key="3">
    <source>
        <dbReference type="ARBA" id="ARBA00022729"/>
    </source>
</evidence>
<dbReference type="Gene3D" id="3.40.50.410">
    <property type="entry name" value="von Willebrand factor, type A domain"/>
    <property type="match status" value="1"/>
</dbReference>
<feature type="domain" description="Sushi" evidence="13">
    <location>
        <begin position="1606"/>
        <end position="1668"/>
    </location>
</feature>
<dbReference type="SMART" id="SM00181">
    <property type="entry name" value="EGF"/>
    <property type="match status" value="8"/>
</dbReference>
<sequence>MGLLKVSPLMIAVLSLLFLNFAECADNADVRSSASPELDASENATSTFLNFGQKANGDQRYWYEHLDDTDRMLKSKADILSRLLKMHIDRLRNQTDQVELVFLVDASGSVGAENFRSELNFVTKLLSDFTVDAMSARVAVVTFGGKGNIYRNVDQISRHGPNDHKCYLLNKQFNNISYSGGGTYTRGALLEALAILEKGRDTANKVVFLITDGFSNGGDPRPAANLVKNTGATVFTFGIRTGNVEELHDIASTPGYTHSYLLDSFAEFEALARRALHRDLKTGQYVSVTLPTDCNSLCQEATNQTCCDDLATCTCGTATGHYACICPPGYFGSGLKGFCQLCPNGTYVSGDTFGDSTAVCIPCPDVNHVTIKIPATSVTDCVCASGFITDSSKCEAITCPKLRVPDNGYLVKASACSNVVHAACGIRCRIGFHLTGDSIRLCGKDGAWSGNEPQCLLKTCPAIRAPVHGHVKCEHDGDYQHQFKEDSTVYPIDTRCQFECDVGYQLRGSKVRNCLPLARWDGLKVTCNAVKCEPLPEIVNGDILPEICTGPAKVPFATSCTVTCNEGFVLEGPSNRSCNGRTGLWSQRHIINRCVDNTPPLIKCPSDIVVETAKGQNYAYVNWTTPVVTDNADASPALWTKPHIVFPWKIKIGTRIVVYVTQDASGNKARCKFKVKVLDREPPTVENCVDPPTFYTDFDSGLDNITWDEPVFYDNSRISVRVNQSHEPGKNIFSIGQTKVSYNATDKYGNGATCALNITVEDVCRNLTAPANGRLNCSSIDDRETQCILTCEDGYDFAVESTSFNVVNDELLLRCNSSGHVWEDNNLPECLETQVPKTISQEGNVILQANGSALCDNQTTLRELTDHITNDLKLKLLDICGNEIECSLVNFEPECEDDALSPKNFEDNLIRRRRFNYDYNTQTMNILRNNKAAIFKRLKRATKLNPNDFNKNKAKSQRKREKIEIKFKFIGKIIDENFDNPKRGVQKLREKIETMTQLGKLDLLDNRTNQEIAKLALNLHLVFKEPQNLCSPGSVLKKHGCVQCPAGTFYNSTTRTCHPCPFGQYQNATASLKCQSCPDRTFTKRMHVKSAKDCIPICRPGYYSRRKRYHGSRLAMEPCSACDIGFYQPNYGQTLCLPCPFNTTTENRGSAAINDCLPLHDTEIDDCRTDVCSNGGRCVQDETGFVCECNKYHVGSKCEKFKDPCGSSPCLNEGVCKVRQHPNNSITYECTCKSSYMGVNCEIYVDECFSNPCQNDGQCVSTESDFICNCKDGFEGQFCEIPMDHCELMPCEEGSTCRTVNGTWRCFCKPGFLGRHCNLLPCDWLPCHANSICVNIKEENATRKSYRCECPEGYKGEDCAAKINYCDSSPCLNNGNCINHVHNYTCDCHIPFTGRNCEVGKLELSSDYVMHFTKSGTTDYVITKGPARDLSQLSVCLWLQSMDTFNYGTVLSYATAFYDNAFTITDYNGFVLYVNGEKVVTDIKVNDGYWHFLCVTWESEYGSWRVFVDGILKDSGVRLARGAIVQANGSLVVGQEQDRLGGGFSESEAFLGKLGLLDMWDIVLDEDNVTALWDSCEKYHGNLVAWAQLQQYIHGDIVILGSLFCRGCPLPVVPFKGNINISEDFSEVTYYCDSGYAIRFNGEERQFLRRKCLKHGHWEGYDTPICIKINCGFPGYFPRGRIHGTSYLYGDEIQYSCADGYELRGNPHRICNSDGKWFGQPPICIGTTCKNLLAPENGDIEYILEENERDDITILQAGQQLEFKCNPGYRLTGERYLTCLDTGVWDHERPSCTPYGCPPPKEIEHGYIVPVTNKSNRIFTYDPEGNTIDDFSRRTYHYDDVIAISCHRGYKFHGNGNFLTEFKLQCSGNGTWTGTVPDCIPRVCPWPNRVESARIYLKRKDNATIEIPMERNGISESDGAAMEIFPDVFTSGAEIITVCDPGYQLVGDKVRTCTERENWSSTSTFCEPYNCSLEDLSIFKVFRGNKTIFSLRNDTNIISIESDGKLYDIENITGTYKNFKVFVEGNAYGQRIILTCKNNMQMNLNKLINETILNVTWTCNKAAKWEILNLSLQGFEFEQLFNDSMYICDKSCAPPEVPEYGYIDDNKNTDNINNRKAMNSVITFKCRHGYVLEGNEESTCLTNTTWSAIPFCRPVTCGEPPIVANAMLKNDVGGTKNLTFGNMISYQCIPGYRIFGQANLRCLGSGKWSRMTGRCSKISCGKPQIQHGIVLHGRSYLFQDQLTYVCPNGRTQGMIVCRADGKWSELPKCN</sequence>
<feature type="signal peptide" evidence="9">
    <location>
        <begin position="1"/>
        <end position="24"/>
    </location>
</feature>
<keyword evidence="16" id="KW-1185">Reference proteome</keyword>
<feature type="disulfide bond" evidence="7">
    <location>
        <begin position="1350"/>
        <end position="1359"/>
    </location>
</feature>
<dbReference type="SMART" id="SM00159">
    <property type="entry name" value="PTX"/>
    <property type="match status" value="1"/>
</dbReference>
<feature type="domain" description="Sushi" evidence="13">
    <location>
        <begin position="397"/>
        <end position="457"/>
    </location>
</feature>
<feature type="disulfide bond" evidence="8">
    <location>
        <begin position="428"/>
        <end position="455"/>
    </location>
</feature>
<dbReference type="SUPFAM" id="SSF49899">
    <property type="entry name" value="Concanavalin A-like lectins/glucanases"/>
    <property type="match status" value="1"/>
</dbReference>
<dbReference type="OrthoDB" id="6515930at2759"/>
<feature type="domain" description="HYR" evidence="12">
    <location>
        <begin position="595"/>
        <end position="677"/>
    </location>
</feature>
<dbReference type="STRING" id="2015173.A0A026WDN6"/>
<dbReference type="InterPro" id="IPR011641">
    <property type="entry name" value="Tyr-kin_ephrin_A/B_rcpt-like"/>
</dbReference>
<dbReference type="SMART" id="SM01411">
    <property type="entry name" value="Ephrin_rec_like"/>
    <property type="match status" value="3"/>
</dbReference>
<dbReference type="SUPFAM" id="SSF57535">
    <property type="entry name" value="Complement control module/SCR domain"/>
    <property type="match status" value="11"/>
</dbReference>
<dbReference type="InterPro" id="IPR050350">
    <property type="entry name" value="Compl-Cell_Adhes-Reg"/>
</dbReference>
<dbReference type="SUPFAM" id="SSF57184">
    <property type="entry name" value="Growth factor receptor domain"/>
    <property type="match status" value="1"/>
</dbReference>
<dbReference type="SMART" id="SM00032">
    <property type="entry name" value="CCP"/>
    <property type="match status" value="12"/>
</dbReference>
<dbReference type="FunFam" id="2.10.50.10:FF:000018">
    <property type="entry name" value="Sushi, von Willebrand factor type A, EGF and pentraxin domain-containing 1"/>
    <property type="match status" value="1"/>
</dbReference>
<feature type="domain" description="EGF-like" evidence="10">
    <location>
        <begin position="1362"/>
        <end position="1398"/>
    </location>
</feature>
<evidence type="ECO:0000256" key="2">
    <source>
        <dbReference type="ARBA" id="ARBA00022659"/>
    </source>
</evidence>
<name>A0A026WDN6_OOCBI</name>
<dbReference type="GO" id="GO:0005509">
    <property type="term" value="F:calcium ion binding"/>
    <property type="evidence" value="ECO:0007669"/>
    <property type="project" value="InterPro"/>
</dbReference>
<dbReference type="CDD" id="cd00054">
    <property type="entry name" value="EGF_CA"/>
    <property type="match status" value="5"/>
</dbReference>
<evidence type="ECO:0000256" key="9">
    <source>
        <dbReference type="SAM" id="SignalP"/>
    </source>
</evidence>
<evidence type="ECO:0000256" key="5">
    <source>
        <dbReference type="ARBA" id="ARBA00023157"/>
    </source>
</evidence>
<evidence type="ECO:0000259" key="13">
    <source>
        <dbReference type="PROSITE" id="PS50923"/>
    </source>
</evidence>
<evidence type="ECO:0000256" key="6">
    <source>
        <dbReference type="ARBA" id="ARBA00023180"/>
    </source>
</evidence>
<evidence type="ECO:0000256" key="8">
    <source>
        <dbReference type="PROSITE-ProRule" id="PRU00302"/>
    </source>
</evidence>
<dbReference type="Pfam" id="PF00084">
    <property type="entry name" value="Sushi"/>
    <property type="match status" value="10"/>
</dbReference>
<dbReference type="PROSITE" id="PS50026">
    <property type="entry name" value="EGF_3"/>
    <property type="match status" value="6"/>
</dbReference>
<feature type="disulfide bond" evidence="7">
    <location>
        <begin position="1189"/>
        <end position="1198"/>
    </location>
</feature>
<feature type="domain" description="Sushi" evidence="13">
    <location>
        <begin position="2218"/>
        <end position="2270"/>
    </location>
</feature>
<evidence type="ECO:0000256" key="4">
    <source>
        <dbReference type="ARBA" id="ARBA00022737"/>
    </source>
</evidence>
<dbReference type="PROSITE" id="PS01186">
    <property type="entry name" value="EGF_2"/>
    <property type="match status" value="3"/>
</dbReference>
<dbReference type="InterPro" id="IPR000152">
    <property type="entry name" value="EGF-type_Asp/Asn_hydroxyl_site"/>
</dbReference>
<accession>A0A026WDN6</accession>
<reference evidence="15 16" key="1">
    <citation type="journal article" date="2014" name="Curr. Biol.">
        <title>The genome of the clonal raider ant Cerapachys biroi.</title>
        <authorList>
            <person name="Oxley P.R."/>
            <person name="Ji L."/>
            <person name="Fetter-Pruneda I."/>
            <person name="McKenzie S.K."/>
            <person name="Li C."/>
            <person name="Hu H."/>
            <person name="Zhang G."/>
            <person name="Kronauer D.J."/>
        </authorList>
    </citation>
    <scope>NUCLEOTIDE SEQUENCE [LARGE SCALE GENOMIC DNA]</scope>
</reference>
<dbReference type="Pfam" id="PF02494">
    <property type="entry name" value="HYR"/>
    <property type="match status" value="2"/>
</dbReference>
<dbReference type="InterPro" id="IPR000742">
    <property type="entry name" value="EGF"/>
</dbReference>
<feature type="domain" description="EGF-like" evidence="10">
    <location>
        <begin position="1244"/>
        <end position="1280"/>
    </location>
</feature>
<feature type="disulfide bond" evidence="8">
    <location>
        <begin position="1939"/>
        <end position="1966"/>
    </location>
</feature>
<protein>
    <submittedName>
        <fullName evidence="15">Sushi, von Willebrand factor type A, EGF and pentraxin domain-containing protein</fullName>
    </submittedName>
</protein>
<dbReference type="PROSITE" id="PS50825">
    <property type="entry name" value="HYR"/>
    <property type="match status" value="2"/>
</dbReference>
<evidence type="ECO:0000259" key="10">
    <source>
        <dbReference type="PROSITE" id="PS50026"/>
    </source>
</evidence>
<dbReference type="Pfam" id="PF07699">
    <property type="entry name" value="Ephrin_rec_like"/>
    <property type="match status" value="2"/>
</dbReference>
<evidence type="ECO:0000259" key="12">
    <source>
        <dbReference type="PROSITE" id="PS50825"/>
    </source>
</evidence>
<comment type="caution">
    <text evidence="7">Lacks conserved residue(s) required for the propagation of feature annotation.</text>
</comment>
<dbReference type="PROSITE" id="PS51828">
    <property type="entry name" value="PTX_2"/>
    <property type="match status" value="1"/>
</dbReference>
<keyword evidence="1 7" id="KW-0245">EGF-like domain</keyword>
<dbReference type="PROSITE" id="PS00022">
    <property type="entry name" value="EGF_1"/>
    <property type="match status" value="5"/>
</dbReference>